<dbReference type="AlphaFoldDB" id="A0A7S1EWU1"/>
<sequence length="337" mass="37812">MGGHVSSCDISPSDSFKIWLVPRAVFFEPFENEKLPSHQELRSEGKLHAQNVSASDLLLGQLTQILVISHRWLSAHHPDTHQDSAGEQLQAIRTFLHEHTTIEYVWIDYCSMPQKLKDQDGIVLLPLDEEDQLYFKHALQLVNLLYLFLPVLVLLDADYGSRFWCNYESFLATHSFDGKQLVTADTAHISIACLGSYARNTPKVQQKQKELLVDSWTDATVDEAFDILGGQDIKVTNQSDKDEQLLRLRALETLLQEVFSHIPAEVQQRSLVRVPSGTQASPETADVMSDTRSNRSENEGQRSALGKALISLSKRVVAHHLEERRMSSRGSVGGKGG</sequence>
<feature type="region of interest" description="Disordered" evidence="1">
    <location>
        <begin position="273"/>
        <end position="303"/>
    </location>
</feature>
<accession>A0A7S1EWU1</accession>
<feature type="non-terminal residue" evidence="2">
    <location>
        <position position="337"/>
    </location>
</feature>
<gene>
    <name evidence="2" type="ORF">NSCI0253_LOCUS2636</name>
</gene>
<name>A0A7S1EWU1_NOCSC</name>
<dbReference type="EMBL" id="HBFQ01003785">
    <property type="protein sequence ID" value="CAD8828290.1"/>
    <property type="molecule type" value="Transcribed_RNA"/>
</dbReference>
<reference evidence="2" key="1">
    <citation type="submission" date="2021-01" db="EMBL/GenBank/DDBJ databases">
        <authorList>
            <person name="Corre E."/>
            <person name="Pelletier E."/>
            <person name="Niang G."/>
            <person name="Scheremetjew M."/>
            <person name="Finn R."/>
            <person name="Kale V."/>
            <person name="Holt S."/>
            <person name="Cochrane G."/>
            <person name="Meng A."/>
            <person name="Brown T."/>
            <person name="Cohen L."/>
        </authorList>
    </citation>
    <scope>NUCLEOTIDE SEQUENCE</scope>
</reference>
<evidence type="ECO:0000256" key="1">
    <source>
        <dbReference type="SAM" id="MobiDB-lite"/>
    </source>
</evidence>
<evidence type="ECO:0000313" key="2">
    <source>
        <dbReference type="EMBL" id="CAD8828290.1"/>
    </source>
</evidence>
<organism evidence="2">
    <name type="scientific">Noctiluca scintillans</name>
    <name type="common">Sea sparkle</name>
    <name type="synonym">Red tide dinoflagellate</name>
    <dbReference type="NCBI Taxonomy" id="2966"/>
    <lineage>
        <taxon>Eukaryota</taxon>
        <taxon>Sar</taxon>
        <taxon>Alveolata</taxon>
        <taxon>Dinophyceae</taxon>
        <taxon>Noctilucales</taxon>
        <taxon>Noctilucaceae</taxon>
        <taxon>Noctiluca</taxon>
    </lineage>
</organism>
<proteinExistence type="predicted"/>
<evidence type="ECO:0008006" key="3">
    <source>
        <dbReference type="Google" id="ProtNLM"/>
    </source>
</evidence>
<protein>
    <recommendedName>
        <fullName evidence="3">Heterokaryon incompatibility domain-containing protein</fullName>
    </recommendedName>
</protein>